<evidence type="ECO:0000256" key="1">
    <source>
        <dbReference type="SAM" id="MobiDB-lite"/>
    </source>
</evidence>
<dbReference type="Gene3D" id="3.40.525.10">
    <property type="entry name" value="CRAL-TRIO lipid binding domain"/>
    <property type="match status" value="1"/>
</dbReference>
<evidence type="ECO:0000259" key="2">
    <source>
        <dbReference type="Pfam" id="PF00650"/>
    </source>
</evidence>
<feature type="domain" description="CRAL-TRIO" evidence="2">
    <location>
        <begin position="48"/>
        <end position="130"/>
    </location>
</feature>
<evidence type="ECO:0000313" key="4">
    <source>
        <dbReference type="Proteomes" id="UP000436088"/>
    </source>
</evidence>
<dbReference type="InterPro" id="IPR036865">
    <property type="entry name" value="CRAL-TRIO_dom_sf"/>
</dbReference>
<proteinExistence type="predicted"/>
<dbReference type="GO" id="GO:0008289">
    <property type="term" value="F:lipid binding"/>
    <property type="evidence" value="ECO:0007669"/>
    <property type="project" value="InterPro"/>
</dbReference>
<comment type="caution">
    <text evidence="3">The sequence shown here is derived from an EMBL/GenBank/DDBJ whole genome shotgun (WGS) entry which is preliminary data.</text>
</comment>
<dbReference type="SUPFAM" id="SSF52087">
    <property type="entry name" value="CRAL/TRIO domain"/>
    <property type="match status" value="1"/>
</dbReference>
<keyword evidence="4" id="KW-1185">Reference proteome</keyword>
<feature type="region of interest" description="Disordered" evidence="1">
    <location>
        <begin position="305"/>
        <end position="338"/>
    </location>
</feature>
<sequence>MGYLQLGNLYLVKRLMTSVVSSSFIRKSFIDSSMKTARHCAFHGIDLFRFLEKSIRKLDFTPNGINTIVQVNDLKNSPGPDKKELRQATNQALNLLQDNYPEFVAKQVFIDVPWLYLAFNRMISPFDSENQEQVCEQEFTVVDVVTEVTIKPATKHTIEFPITEGLEEFQTRNDVKVVTNGEVSFPLRVKIITQSRNFGTGSSSKYSSNCTLDGTTGIEPCESKFVAIIEVRVAIYSKFVAIVEVRVAIYSKFVAIVEVRVAIYSKFVAIVEVRVAIYSKFVAIVEVHVAIYFKFVAIVQNHNDHETRRDGGGGARESPCSLSLNKEVGKPSLKYHSQ</sequence>
<dbReference type="PANTHER" id="PTHR45932:SF27">
    <property type="entry name" value="PATELLIN-2"/>
    <property type="match status" value="1"/>
</dbReference>
<dbReference type="InterPro" id="IPR001251">
    <property type="entry name" value="CRAL-TRIO_dom"/>
</dbReference>
<dbReference type="AlphaFoldDB" id="A0A6A3CES5"/>
<dbReference type="Pfam" id="PF00650">
    <property type="entry name" value="CRAL_TRIO"/>
    <property type="match status" value="1"/>
</dbReference>
<reference evidence="3" key="1">
    <citation type="submission" date="2019-09" db="EMBL/GenBank/DDBJ databases">
        <title>Draft genome information of white flower Hibiscus syriacus.</title>
        <authorList>
            <person name="Kim Y.-M."/>
        </authorList>
    </citation>
    <scope>NUCLEOTIDE SEQUENCE [LARGE SCALE GENOMIC DNA]</scope>
    <source>
        <strain evidence="3">YM2019G1</strain>
    </source>
</reference>
<organism evidence="3 4">
    <name type="scientific">Hibiscus syriacus</name>
    <name type="common">Rose of Sharon</name>
    <dbReference type="NCBI Taxonomy" id="106335"/>
    <lineage>
        <taxon>Eukaryota</taxon>
        <taxon>Viridiplantae</taxon>
        <taxon>Streptophyta</taxon>
        <taxon>Embryophyta</taxon>
        <taxon>Tracheophyta</taxon>
        <taxon>Spermatophyta</taxon>
        <taxon>Magnoliopsida</taxon>
        <taxon>eudicotyledons</taxon>
        <taxon>Gunneridae</taxon>
        <taxon>Pentapetalae</taxon>
        <taxon>rosids</taxon>
        <taxon>malvids</taxon>
        <taxon>Malvales</taxon>
        <taxon>Malvaceae</taxon>
        <taxon>Malvoideae</taxon>
        <taxon>Hibiscus</taxon>
    </lineage>
</organism>
<protein>
    <submittedName>
        <fullName evidence="3">Ferrochelatase-2</fullName>
    </submittedName>
</protein>
<dbReference type="PANTHER" id="PTHR45932">
    <property type="entry name" value="PATELLIN-1"/>
    <property type="match status" value="1"/>
</dbReference>
<dbReference type="Proteomes" id="UP000436088">
    <property type="component" value="Unassembled WGS sequence"/>
</dbReference>
<gene>
    <name evidence="3" type="ORF">F3Y22_tig00008013pilonHSYRG00220</name>
</gene>
<dbReference type="InterPro" id="IPR044834">
    <property type="entry name" value="PATL"/>
</dbReference>
<accession>A0A6A3CES5</accession>
<name>A0A6A3CES5_HIBSY</name>
<dbReference type="EMBL" id="VEPZ02000399">
    <property type="protein sequence ID" value="KAE8725918.1"/>
    <property type="molecule type" value="Genomic_DNA"/>
</dbReference>
<evidence type="ECO:0000313" key="3">
    <source>
        <dbReference type="EMBL" id="KAE8725918.1"/>
    </source>
</evidence>